<dbReference type="GO" id="GO:0030144">
    <property type="term" value="F:alpha-1,6-mannosylglycoprotein 6-beta-N-acetylglucosaminyltransferase activity"/>
    <property type="evidence" value="ECO:0007669"/>
    <property type="project" value="InterPro"/>
</dbReference>
<evidence type="ECO:0000313" key="13">
    <source>
        <dbReference type="Proteomes" id="UP000515151"/>
    </source>
</evidence>
<gene>
    <name evidence="14" type="primary">LOC116194194</name>
    <name evidence="11" type="ORF">CDL15_Pgr000318</name>
</gene>
<evidence type="ECO:0000256" key="8">
    <source>
        <dbReference type="ARBA" id="ARBA00023485"/>
    </source>
</evidence>
<comment type="subcellular location">
    <subcellularLocation>
        <location evidence="1">Golgi apparatus membrane</location>
        <topology evidence="1">Single-pass membrane protein</topology>
    </subcellularLocation>
</comment>
<dbReference type="Pfam" id="PF10218">
    <property type="entry name" value="SPRING1"/>
    <property type="match status" value="1"/>
</dbReference>
<keyword evidence="3" id="KW-1133">Transmembrane helix</keyword>
<dbReference type="Pfam" id="PF15024">
    <property type="entry name" value="Glyco_transf_18"/>
    <property type="match status" value="1"/>
</dbReference>
<dbReference type="GO" id="GO:0000139">
    <property type="term" value="C:Golgi membrane"/>
    <property type="evidence" value="ECO:0007669"/>
    <property type="project" value="UniProtKB-SubCell"/>
</dbReference>
<keyword evidence="2" id="KW-0812">Transmembrane</keyword>
<dbReference type="GeneID" id="116194194"/>
<accession>A0A218XTM9</accession>
<evidence type="ECO:0000256" key="3">
    <source>
        <dbReference type="ARBA" id="ARBA00022989"/>
    </source>
</evidence>
<feature type="chain" id="PRO_5044569202" description="SREBP regulating gene protein" evidence="9">
    <location>
        <begin position="34"/>
        <end position="279"/>
    </location>
</feature>
<proteinExistence type="inferred from homology"/>
<feature type="signal peptide" evidence="9">
    <location>
        <begin position="1"/>
        <end position="33"/>
    </location>
</feature>
<name>A0A218XTM9_PUNGR</name>
<keyword evidence="4" id="KW-0333">Golgi apparatus</keyword>
<evidence type="ECO:0000256" key="4">
    <source>
        <dbReference type="ARBA" id="ARBA00023034"/>
    </source>
</evidence>
<dbReference type="InterPro" id="IPR019352">
    <property type="entry name" value="SPRING1"/>
</dbReference>
<reference evidence="12" key="1">
    <citation type="journal article" date="2017" name="Plant J.">
        <title>The pomegranate (Punica granatum L.) genome and the genomics of punicalagin biosynthesis.</title>
        <authorList>
            <person name="Qin G."/>
            <person name="Xu C."/>
            <person name="Ming R."/>
            <person name="Tang H."/>
            <person name="Guyot R."/>
            <person name="Kramer E.M."/>
            <person name="Hu Y."/>
            <person name="Yi X."/>
            <person name="Qi Y."/>
            <person name="Xu X."/>
            <person name="Gao Z."/>
            <person name="Pan H."/>
            <person name="Jian J."/>
            <person name="Tian Y."/>
            <person name="Yue Z."/>
            <person name="Xu Y."/>
        </authorList>
    </citation>
    <scope>NUCLEOTIDE SEQUENCE [LARGE SCALE GENOMIC DNA]</scope>
    <source>
        <strain evidence="12">cv. Dabenzi</strain>
    </source>
</reference>
<dbReference type="Proteomes" id="UP000515151">
    <property type="component" value="Chromosome 2"/>
</dbReference>
<evidence type="ECO:0000313" key="14">
    <source>
        <dbReference type="RefSeq" id="XP_031378803.1"/>
    </source>
</evidence>
<reference evidence="13" key="3">
    <citation type="journal article" date="2020" name="Plant Biotechnol. J.">
        <title>The pomegranate (Punica granatum L.) draft genome dissects genetic divergence between soft- and hard-seeded cultivars.</title>
        <authorList>
            <person name="Luo X."/>
            <person name="Li H."/>
            <person name="Wu Z."/>
            <person name="Yao W."/>
            <person name="Zhao P."/>
            <person name="Cao D."/>
            <person name="Yu H."/>
            <person name="Li K."/>
            <person name="Poudel K."/>
            <person name="Zhao D."/>
            <person name="Zhang F."/>
            <person name="Xia X."/>
            <person name="Chen L."/>
            <person name="Wang Q."/>
            <person name="Jing D."/>
            <person name="Cao S."/>
        </authorList>
    </citation>
    <scope>NUCLEOTIDE SEQUENCE [LARGE SCALE GENOMIC DNA]</scope>
</reference>
<comment type="similarity">
    <text evidence="7">Belongs to the SPRING family.</text>
</comment>
<evidence type="ECO:0000256" key="1">
    <source>
        <dbReference type="ARBA" id="ARBA00004194"/>
    </source>
</evidence>
<dbReference type="PANTHER" id="PTHR13481:SF0">
    <property type="entry name" value="SREBP REGULATING GENE PROTEIN"/>
    <property type="match status" value="1"/>
</dbReference>
<keyword evidence="5" id="KW-0472">Membrane</keyword>
<protein>
    <recommendedName>
        <fullName evidence="8">SREBP regulating gene protein</fullName>
    </recommendedName>
</protein>
<evidence type="ECO:0000256" key="5">
    <source>
        <dbReference type="ARBA" id="ARBA00023136"/>
    </source>
</evidence>
<keyword evidence="9" id="KW-0732">Signal</keyword>
<dbReference type="OrthoDB" id="70142at2759"/>
<evidence type="ECO:0000256" key="7">
    <source>
        <dbReference type="ARBA" id="ARBA00023461"/>
    </source>
</evidence>
<dbReference type="Proteomes" id="UP000197138">
    <property type="component" value="Unassembled WGS sequence"/>
</dbReference>
<evidence type="ECO:0000256" key="9">
    <source>
        <dbReference type="SAM" id="SignalP"/>
    </source>
</evidence>
<organism evidence="11 12">
    <name type="scientific">Punica granatum</name>
    <name type="common">Pomegranate</name>
    <dbReference type="NCBI Taxonomy" id="22663"/>
    <lineage>
        <taxon>Eukaryota</taxon>
        <taxon>Viridiplantae</taxon>
        <taxon>Streptophyta</taxon>
        <taxon>Embryophyta</taxon>
        <taxon>Tracheophyta</taxon>
        <taxon>Spermatophyta</taxon>
        <taxon>Magnoliopsida</taxon>
        <taxon>eudicotyledons</taxon>
        <taxon>Gunneridae</taxon>
        <taxon>Pentapetalae</taxon>
        <taxon>rosids</taxon>
        <taxon>malvids</taxon>
        <taxon>Myrtales</taxon>
        <taxon>Lythraceae</taxon>
        <taxon>Punica</taxon>
    </lineage>
</organism>
<dbReference type="InterPro" id="IPR026116">
    <property type="entry name" value="GT18_cat"/>
</dbReference>
<dbReference type="AlphaFoldDB" id="A0A218XTM9"/>
<dbReference type="EMBL" id="MTKT01000801">
    <property type="protein sequence ID" value="OWM87901.1"/>
    <property type="molecule type" value="Genomic_DNA"/>
</dbReference>
<evidence type="ECO:0000256" key="2">
    <source>
        <dbReference type="ARBA" id="ARBA00022692"/>
    </source>
</evidence>
<reference evidence="14" key="4">
    <citation type="submission" date="2025-04" db="UniProtKB">
        <authorList>
            <consortium name="RefSeq"/>
        </authorList>
    </citation>
    <scope>IDENTIFICATION</scope>
    <source>
        <tissue evidence="14">Leaf</tissue>
    </source>
</reference>
<evidence type="ECO:0000313" key="11">
    <source>
        <dbReference type="EMBL" id="OWM87901.1"/>
    </source>
</evidence>
<sequence>MGTTTQMRKASSNPCCGLFLLLLVLQFISRISAIRKDPGFLERHACRNTVQGRYLLCDDNGHVCDAFSLDPLSHCCPETGERFSCYGCNLFSRCCNSYESCVSCCLDPSRTHEDEVMNVKIAKPSTAGTYASVFDFCAGRCRHSSESVVHENAYISEFHHCFSVPSNSSGASDKLAEAHLAGINVIVGRQGEPCDSVCKSVGQSCVPSKLSLLNQCEIMQKYMSCKGACLASDGADQPAEVAEDAPRHLNPGACLYTQTQSLLSCDGSHRHTRRLCPCA</sequence>
<dbReference type="GO" id="GO:2000640">
    <property type="term" value="P:positive regulation of SREBP signaling pathway"/>
    <property type="evidence" value="ECO:0007669"/>
    <property type="project" value="InterPro"/>
</dbReference>
<dbReference type="PANTHER" id="PTHR13481">
    <property type="entry name" value="SREBP REGULATING GENE PROTEIN"/>
    <property type="match status" value="1"/>
</dbReference>
<keyword evidence="6" id="KW-0325">Glycoprotein</keyword>
<feature type="domain" description="Glycosyltransferase family 18 catalytic" evidence="10">
    <location>
        <begin position="180"/>
        <end position="278"/>
    </location>
</feature>
<reference evidence="11" key="2">
    <citation type="submission" date="2017-06" db="EMBL/GenBank/DDBJ databases">
        <title>The pomegranate genome and the genomics of punicalagin biosynthesis.</title>
        <authorList>
            <person name="Xu C."/>
        </authorList>
    </citation>
    <scope>NUCLEOTIDE SEQUENCE [LARGE SCALE GENOMIC DNA]</scope>
    <source>
        <tissue evidence="11">Fresh leaf</tissue>
    </source>
</reference>
<evidence type="ECO:0000256" key="6">
    <source>
        <dbReference type="ARBA" id="ARBA00023180"/>
    </source>
</evidence>
<keyword evidence="13" id="KW-1185">Reference proteome</keyword>
<evidence type="ECO:0000259" key="10">
    <source>
        <dbReference type="Pfam" id="PF15024"/>
    </source>
</evidence>
<dbReference type="RefSeq" id="XP_031378803.1">
    <property type="nucleotide sequence ID" value="XM_031522943.1"/>
</dbReference>
<evidence type="ECO:0000313" key="12">
    <source>
        <dbReference type="Proteomes" id="UP000197138"/>
    </source>
</evidence>